<reference evidence="1" key="1">
    <citation type="submission" date="2023-04" db="EMBL/GenBank/DDBJ databases">
        <title>Draft Genome sequencing of Naganishia species isolated from polar environments using Oxford Nanopore Technology.</title>
        <authorList>
            <person name="Leo P."/>
            <person name="Venkateswaran K."/>
        </authorList>
    </citation>
    <scope>NUCLEOTIDE SEQUENCE</scope>
    <source>
        <strain evidence="1">MNA-CCFEE 5423</strain>
    </source>
</reference>
<accession>A0ACC2VBM0</accession>
<gene>
    <name evidence="1" type="ORF">QFC21_005293</name>
</gene>
<sequence length="676" mass="75923">MAYSGPLRRSALRLATTPPFAATVAADPQFHAIHSYFHTRALLSLRHTPALQRTRIIPLQQSRSLQTDAGTNKPPSVASPDGFSSHTGKTAPPHGKHPGHAQDYIPLIRRLLPHLPTPHNPLHRPTKEELLAAATSVWQRLRIRFKWFSIRGWRRFNADDLSAFLSWFVVGNTLWVVLGTTTFVSAVFATLNSLSLQNYVAKLLSDYLTQNTGFTVVYAVSPRAIRIPANIPFGVCRFESAIVPKWGASTITFKNVYVSRRPQEDDEEEEEEHQDGQKKLAASAILSAIQNKIKPQEPSQIPETSAAAPQRETEAERNDRLKRANNYTMFDLNFEEIDVTFSLPRWLDGKGVVQNAIIKGVRGVIDRRHVWGDTSVPLKPEDFRHETRLGDFELDTLDVEDFLVTVYQPGGQRPFNVSIFNASIGPFRKRWMFFDLMSADGIVGQYDNCLFSLHKPQKLGKSRSQEEKDDRIKRLARFRIDGLPIEHAQYATGFQGPMSWLTAGKVDAVLDIKFPRHPDEEVDINAILNQIGRNVAEIAKATGVGESESDQAEQRAEGHASATTTAAALEAAQLAIESIKEDETEVIPGQHRLARPALRPPDQTPRLEPLQQQQQQPQRPGLSSELQGDDVKMRERQVKIDIDLRFRDIKAAVPMYTTDLSVSNNAFIRPIVAFMK</sequence>
<proteinExistence type="predicted"/>
<protein>
    <submittedName>
        <fullName evidence="1">Uncharacterized protein</fullName>
    </submittedName>
</protein>
<comment type="caution">
    <text evidence="1">The sequence shown here is derived from an EMBL/GenBank/DDBJ whole genome shotgun (WGS) entry which is preliminary data.</text>
</comment>
<name>A0ACC2VBM0_9TREE</name>
<dbReference type="Proteomes" id="UP001227268">
    <property type="component" value="Unassembled WGS sequence"/>
</dbReference>
<evidence type="ECO:0000313" key="2">
    <source>
        <dbReference type="Proteomes" id="UP001227268"/>
    </source>
</evidence>
<dbReference type="EMBL" id="JASBWT010000019">
    <property type="protein sequence ID" value="KAJ9096471.1"/>
    <property type="molecule type" value="Genomic_DNA"/>
</dbReference>
<evidence type="ECO:0000313" key="1">
    <source>
        <dbReference type="EMBL" id="KAJ9096471.1"/>
    </source>
</evidence>
<keyword evidence="2" id="KW-1185">Reference proteome</keyword>
<organism evidence="1 2">
    <name type="scientific">Naganishia friedmannii</name>
    <dbReference type="NCBI Taxonomy" id="89922"/>
    <lineage>
        <taxon>Eukaryota</taxon>
        <taxon>Fungi</taxon>
        <taxon>Dikarya</taxon>
        <taxon>Basidiomycota</taxon>
        <taxon>Agaricomycotina</taxon>
        <taxon>Tremellomycetes</taxon>
        <taxon>Filobasidiales</taxon>
        <taxon>Filobasidiaceae</taxon>
        <taxon>Naganishia</taxon>
    </lineage>
</organism>